<comment type="similarity">
    <text evidence="4">Belongs to the 5'-3' exonuclease family.</text>
</comment>
<evidence type="ECO:0000313" key="8">
    <source>
        <dbReference type="Proteomes" id="UP000192501"/>
    </source>
</evidence>
<dbReference type="PANTHER" id="PTHR12341">
    <property type="entry name" value="5'-&gt;3' EXORIBONUCLEASE"/>
    <property type="match status" value="1"/>
</dbReference>
<evidence type="ECO:0000256" key="1">
    <source>
        <dbReference type="ARBA" id="ARBA00022722"/>
    </source>
</evidence>
<dbReference type="PANTHER" id="PTHR12341:SF7">
    <property type="entry name" value="5'-3' EXORIBONUCLEASE 1"/>
    <property type="match status" value="1"/>
</dbReference>
<dbReference type="AlphaFoldDB" id="A0A1X0QLF0"/>
<keyword evidence="1" id="KW-0540">Nuclease</keyword>
<sequence length="571" mass="68417">MRRFEGAKEVFNGNQYYLTEDVQLKDKERYNLIFDKNSITPGTKFMERLDNFIRTYIKYKMSTDEVWKRCTVIYSDHKVPGEGEQKIMEYIRIHQGHNYNKDYKHVIYSPDADLIFLGLTLQNHNVRIMREDEIKKVIETDNPTSELALETDFRNMKFIFVEINKMRNSMVDAFINDIGETFDSKRFIRDFIFLCFTVGNDFLPCSPAFEIRTNAIEKIRSIYVRSYKETKSYIVTDSLTINYKALIAFFRLCAAEEDANLEDKRDNLIRSRERMNRIFDEDVEFLLDNEFGKKKYYKEKMNLKNQDDLLSSCLMYVKGMEWICKYYFDNNCPSWNWYYPNYYAPFMKDLCMLDPDIVISFAKSVPCKAYETLLLALPSVSMHLLPERLRKFYFDNESIKLKSPYCDKIDLKSDKGDFKYDYIEIYNSLDTKNHFLWEVFDFSDLQFKTDDFQKIMDWQAVPILPKMEIDKVKKFYNEESNNLDLPDLDRNLCGLYTLYTCDEEYIKKHSNLIVNSYDYCANNIFCGKIFRPCKFDKIGDKINIFDESCLNLAMEYSFDQRYRQFAKRKKH</sequence>
<evidence type="ECO:0000259" key="5">
    <source>
        <dbReference type="Pfam" id="PF03159"/>
    </source>
</evidence>
<dbReference type="VEuPathDB" id="MicrosporidiaDB:HERIO_1704"/>
<dbReference type="CDD" id="cd18673">
    <property type="entry name" value="PIN_XRN1-2-like"/>
    <property type="match status" value="1"/>
</dbReference>
<gene>
    <name evidence="7" type="primary">XRN4</name>
    <name evidence="7" type="ORF">A0H76_1696</name>
</gene>
<dbReference type="InterPro" id="IPR004859">
    <property type="entry name" value="Xrn1_N"/>
</dbReference>
<dbReference type="VEuPathDB" id="MicrosporidiaDB:A0H76_1696"/>
<feature type="domain" description="Xrn1 helical" evidence="6">
    <location>
        <begin position="182"/>
        <end position="275"/>
    </location>
</feature>
<keyword evidence="3" id="KW-0269">Exonuclease</keyword>
<evidence type="ECO:0000313" key="7">
    <source>
        <dbReference type="EMBL" id="ORE00612.1"/>
    </source>
</evidence>
<dbReference type="Proteomes" id="UP000192501">
    <property type="component" value="Unassembled WGS sequence"/>
</dbReference>
<accession>A0A1X0QLF0</accession>
<evidence type="ECO:0000259" key="6">
    <source>
        <dbReference type="Pfam" id="PF17846"/>
    </source>
</evidence>
<dbReference type="GO" id="GO:0004534">
    <property type="term" value="F:5'-3' RNA exonuclease activity"/>
    <property type="evidence" value="ECO:0007669"/>
    <property type="project" value="TreeGrafter"/>
</dbReference>
<dbReference type="InterPro" id="IPR027073">
    <property type="entry name" value="5_3_exoribonuclease"/>
</dbReference>
<comment type="caution">
    <text evidence="7">The sequence shown here is derived from an EMBL/GenBank/DDBJ whole genome shotgun (WGS) entry which is preliminary data.</text>
</comment>
<dbReference type="VEuPathDB" id="MicrosporidiaDB:HERIO_1703"/>
<keyword evidence="2" id="KW-0378">Hydrolase</keyword>
<feature type="domain" description="Xrn1 N-terminal" evidence="5">
    <location>
        <begin position="2"/>
        <end position="132"/>
    </location>
</feature>
<evidence type="ECO:0000256" key="2">
    <source>
        <dbReference type="ARBA" id="ARBA00022801"/>
    </source>
</evidence>
<reference evidence="7 8" key="1">
    <citation type="journal article" date="2017" name="Environ. Microbiol.">
        <title>Decay of the glycolytic pathway and adaptation to intranuclear parasitism within Enterocytozoonidae microsporidia.</title>
        <authorList>
            <person name="Wiredu Boakye D."/>
            <person name="Jaroenlak P."/>
            <person name="Prachumwat A."/>
            <person name="Williams T.A."/>
            <person name="Bateman K.S."/>
            <person name="Itsathitphaisarn O."/>
            <person name="Sritunyalucksana K."/>
            <person name="Paszkiewicz K.H."/>
            <person name="Moore K.A."/>
            <person name="Stentiford G.D."/>
            <person name="Williams B.A."/>
        </authorList>
    </citation>
    <scope>NUCLEOTIDE SEQUENCE [LARGE SCALE GENOMIC DNA]</scope>
    <source>
        <strain evidence="8">canceri</strain>
    </source>
</reference>
<evidence type="ECO:0000256" key="3">
    <source>
        <dbReference type="ARBA" id="ARBA00022839"/>
    </source>
</evidence>
<organism evidence="7 8">
    <name type="scientific">Hepatospora eriocheir</name>
    <dbReference type="NCBI Taxonomy" id="1081669"/>
    <lineage>
        <taxon>Eukaryota</taxon>
        <taxon>Fungi</taxon>
        <taxon>Fungi incertae sedis</taxon>
        <taxon>Microsporidia</taxon>
        <taxon>Hepatosporidae</taxon>
        <taxon>Hepatospora</taxon>
    </lineage>
</organism>
<feature type="domain" description="Xrn1 helical" evidence="6">
    <location>
        <begin position="293"/>
        <end position="412"/>
    </location>
</feature>
<dbReference type="Gene3D" id="1.25.40.1050">
    <property type="match status" value="1"/>
</dbReference>
<proteinExistence type="inferred from homology"/>
<protein>
    <submittedName>
        <fullName evidence="7">XRN4</fullName>
    </submittedName>
</protein>
<dbReference type="EMBL" id="LTAI01000004">
    <property type="protein sequence ID" value="ORE00612.1"/>
    <property type="molecule type" value="Genomic_DNA"/>
</dbReference>
<evidence type="ECO:0000256" key="4">
    <source>
        <dbReference type="ARBA" id="ARBA00038299"/>
    </source>
</evidence>
<name>A0A1X0QLF0_9MICR</name>
<dbReference type="Pfam" id="PF17846">
    <property type="entry name" value="XRN_M"/>
    <property type="match status" value="2"/>
</dbReference>
<dbReference type="GO" id="GO:0005634">
    <property type="term" value="C:nucleus"/>
    <property type="evidence" value="ECO:0007669"/>
    <property type="project" value="TreeGrafter"/>
</dbReference>
<dbReference type="GO" id="GO:0000956">
    <property type="term" value="P:nuclear-transcribed mRNA catabolic process"/>
    <property type="evidence" value="ECO:0007669"/>
    <property type="project" value="TreeGrafter"/>
</dbReference>
<dbReference type="InterPro" id="IPR041412">
    <property type="entry name" value="Xrn1_helical"/>
</dbReference>
<dbReference type="Gene3D" id="3.40.50.12390">
    <property type="match status" value="1"/>
</dbReference>
<dbReference type="GO" id="GO:0003723">
    <property type="term" value="F:RNA binding"/>
    <property type="evidence" value="ECO:0007669"/>
    <property type="project" value="TreeGrafter"/>
</dbReference>
<dbReference type="Pfam" id="PF03159">
    <property type="entry name" value="XRN_N"/>
    <property type="match status" value="1"/>
</dbReference>